<reference evidence="2" key="1">
    <citation type="submission" date="2020-12" db="UniProtKB">
        <authorList>
            <consortium name="WormBaseParasite"/>
        </authorList>
    </citation>
    <scope>IDENTIFICATION</scope>
    <source>
        <strain evidence="2">MHco3</strain>
    </source>
</reference>
<protein>
    <submittedName>
        <fullName evidence="2">Secreted protein</fullName>
    </submittedName>
</protein>
<proteinExistence type="predicted"/>
<dbReference type="WBParaSite" id="HCON_00177580-00001">
    <property type="protein sequence ID" value="HCON_00177580-00001"/>
    <property type="gene ID" value="HCON_00177580"/>
</dbReference>
<evidence type="ECO:0000313" key="1">
    <source>
        <dbReference type="Proteomes" id="UP000025227"/>
    </source>
</evidence>
<sequence>MSCLHSRLPLRATQMISQTSTTRSYAKRRVSHKIYLEAPRQSTTHRRSVGKNNRCDRRIQHAVQFLTRLTFEDVFRTSVIFRSPNSPAHDNDDENDER</sequence>
<organism evidence="1 2">
    <name type="scientific">Haemonchus contortus</name>
    <name type="common">Barber pole worm</name>
    <dbReference type="NCBI Taxonomy" id="6289"/>
    <lineage>
        <taxon>Eukaryota</taxon>
        <taxon>Metazoa</taxon>
        <taxon>Ecdysozoa</taxon>
        <taxon>Nematoda</taxon>
        <taxon>Chromadorea</taxon>
        <taxon>Rhabditida</taxon>
        <taxon>Rhabditina</taxon>
        <taxon>Rhabditomorpha</taxon>
        <taxon>Strongyloidea</taxon>
        <taxon>Trichostrongylidae</taxon>
        <taxon>Haemonchus</taxon>
    </lineage>
</organism>
<dbReference type="Proteomes" id="UP000025227">
    <property type="component" value="Unplaced"/>
</dbReference>
<evidence type="ECO:0000313" key="2">
    <source>
        <dbReference type="WBParaSite" id="HCON_00177580-00001"/>
    </source>
</evidence>
<accession>A0A7I5EEF7</accession>
<dbReference type="AlphaFoldDB" id="A0A7I5EEF7"/>
<name>A0A7I5EEF7_HAECO</name>
<keyword evidence="1" id="KW-1185">Reference proteome</keyword>